<dbReference type="CDD" id="cd00293">
    <property type="entry name" value="USP-like"/>
    <property type="match status" value="1"/>
</dbReference>
<gene>
    <name evidence="5" type="ORF">DFR74_107103</name>
</gene>
<organism evidence="5 6">
    <name type="scientific">Nocardia puris</name>
    <dbReference type="NCBI Taxonomy" id="208602"/>
    <lineage>
        <taxon>Bacteria</taxon>
        <taxon>Bacillati</taxon>
        <taxon>Actinomycetota</taxon>
        <taxon>Actinomycetes</taxon>
        <taxon>Mycobacteriales</taxon>
        <taxon>Nocardiaceae</taxon>
        <taxon>Nocardia</taxon>
    </lineage>
</organism>
<feature type="domain" description="UspA" evidence="4">
    <location>
        <begin position="78"/>
        <end position="204"/>
    </location>
</feature>
<dbReference type="InterPro" id="IPR006015">
    <property type="entry name" value="Universal_stress_UspA"/>
</dbReference>
<feature type="transmembrane region" description="Helical" evidence="3">
    <location>
        <begin position="31"/>
        <end position="49"/>
    </location>
</feature>
<dbReference type="OrthoDB" id="6174426at2"/>
<keyword evidence="3" id="KW-0472">Membrane</keyword>
<dbReference type="STRING" id="1210090.GCA_001613185_02054"/>
<keyword evidence="6" id="KW-1185">Reference proteome</keyword>
<dbReference type="Proteomes" id="UP000252586">
    <property type="component" value="Unassembled WGS sequence"/>
</dbReference>
<evidence type="ECO:0000256" key="1">
    <source>
        <dbReference type="ARBA" id="ARBA00008791"/>
    </source>
</evidence>
<dbReference type="PRINTS" id="PR01438">
    <property type="entry name" value="UNVRSLSTRESS"/>
</dbReference>
<evidence type="ECO:0000313" key="5">
    <source>
        <dbReference type="EMBL" id="RBO89425.1"/>
    </source>
</evidence>
<dbReference type="AlphaFoldDB" id="A0A366DHJ8"/>
<reference evidence="5 6" key="1">
    <citation type="submission" date="2018-06" db="EMBL/GenBank/DDBJ databases">
        <title>Genomic Encyclopedia of Type Strains, Phase IV (KMG-IV): sequencing the most valuable type-strain genomes for metagenomic binning, comparative biology and taxonomic classification.</title>
        <authorList>
            <person name="Goeker M."/>
        </authorList>
    </citation>
    <scope>NUCLEOTIDE SEQUENCE [LARGE SCALE GENOMIC DNA]</scope>
    <source>
        <strain evidence="5 6">DSM 44599</strain>
    </source>
</reference>
<protein>
    <submittedName>
        <fullName evidence="5">Nucleotide-binding universal stress UspA family protein</fullName>
    </submittedName>
</protein>
<evidence type="ECO:0000313" key="6">
    <source>
        <dbReference type="Proteomes" id="UP000252586"/>
    </source>
</evidence>
<sequence length="224" mass="23221">MNASLVLSVAAVWILTGLVTGLWMVRRGHDPMWIPFAVLFGPLFVPIALERVERHPRLATSGPGGGPAARSRTPDGPRVLVGLNGSAESERVLAAALRLFGSRCGVLVLAEVVGYDATSDDSQSAVDAAARRLAAAAAVAGGVGETVRFEVLAGPAGEALRRFAAEQDMDVLVVGRRRPGLSTRLLGSVSADVVRHSPVPVLVVEPGNNPAPARRTASAQGASR</sequence>
<dbReference type="EMBL" id="QNRE01000007">
    <property type="protein sequence ID" value="RBO89425.1"/>
    <property type="molecule type" value="Genomic_DNA"/>
</dbReference>
<dbReference type="SUPFAM" id="SSF52402">
    <property type="entry name" value="Adenine nucleotide alpha hydrolases-like"/>
    <property type="match status" value="1"/>
</dbReference>
<dbReference type="PANTHER" id="PTHR46268">
    <property type="entry name" value="STRESS RESPONSE PROTEIN NHAX"/>
    <property type="match status" value="1"/>
</dbReference>
<dbReference type="Gene3D" id="3.40.50.620">
    <property type="entry name" value="HUPs"/>
    <property type="match status" value="1"/>
</dbReference>
<evidence type="ECO:0000259" key="4">
    <source>
        <dbReference type="Pfam" id="PF00582"/>
    </source>
</evidence>
<comment type="caution">
    <text evidence="5">The sequence shown here is derived from an EMBL/GenBank/DDBJ whole genome shotgun (WGS) entry which is preliminary data.</text>
</comment>
<evidence type="ECO:0000256" key="3">
    <source>
        <dbReference type="SAM" id="Phobius"/>
    </source>
</evidence>
<feature type="region of interest" description="Disordered" evidence="2">
    <location>
        <begin position="58"/>
        <end position="77"/>
    </location>
</feature>
<dbReference type="PANTHER" id="PTHR46268:SF6">
    <property type="entry name" value="UNIVERSAL STRESS PROTEIN UP12"/>
    <property type="match status" value="1"/>
</dbReference>
<dbReference type="Pfam" id="PF00582">
    <property type="entry name" value="Usp"/>
    <property type="match status" value="1"/>
</dbReference>
<dbReference type="InterPro" id="IPR006016">
    <property type="entry name" value="UspA"/>
</dbReference>
<comment type="similarity">
    <text evidence="1">Belongs to the universal stress protein A family.</text>
</comment>
<proteinExistence type="inferred from homology"/>
<dbReference type="InterPro" id="IPR014729">
    <property type="entry name" value="Rossmann-like_a/b/a_fold"/>
</dbReference>
<keyword evidence="3" id="KW-0812">Transmembrane</keyword>
<accession>A0A366DHJ8</accession>
<keyword evidence="3" id="KW-1133">Transmembrane helix</keyword>
<name>A0A366DHJ8_9NOCA</name>
<dbReference type="RefSeq" id="WP_067507086.1">
    <property type="nucleotide sequence ID" value="NZ_CP107943.1"/>
</dbReference>
<evidence type="ECO:0000256" key="2">
    <source>
        <dbReference type="SAM" id="MobiDB-lite"/>
    </source>
</evidence>